<keyword evidence="9" id="KW-1185">Reference proteome</keyword>
<evidence type="ECO:0000313" key="10">
    <source>
        <dbReference type="RefSeq" id="XP_033464640.1"/>
    </source>
</evidence>
<dbReference type="InterPro" id="IPR051706">
    <property type="entry name" value="Glycosyltransferase_domain"/>
</dbReference>
<feature type="transmembrane region" description="Helical" evidence="8">
    <location>
        <begin position="12"/>
        <end position="29"/>
    </location>
</feature>
<evidence type="ECO:0000256" key="8">
    <source>
        <dbReference type="SAM" id="Phobius"/>
    </source>
</evidence>
<protein>
    <submittedName>
        <fullName evidence="10">Glycosyltransferase family 32 protein</fullName>
    </submittedName>
</protein>
<comment type="similarity">
    <text evidence="2">Belongs to the glycosyltransferase 32 family.</text>
</comment>
<reference evidence="10" key="2">
    <citation type="submission" date="2020-04" db="EMBL/GenBank/DDBJ databases">
        <authorList>
            <consortium name="NCBI Genome Project"/>
        </authorList>
    </citation>
    <scope>NUCLEOTIDE SEQUENCE</scope>
    <source>
        <strain evidence="10">CBS 342.82</strain>
    </source>
</reference>
<dbReference type="PANTHER" id="PTHR32385">
    <property type="entry name" value="MANNOSYL PHOSPHORYLINOSITOL CERAMIDE SYNTHASE"/>
    <property type="match status" value="1"/>
</dbReference>
<dbReference type="Pfam" id="PF04488">
    <property type="entry name" value="Gly_transf_sug"/>
    <property type="match status" value="1"/>
</dbReference>
<dbReference type="InterPro" id="IPR007577">
    <property type="entry name" value="GlycoTrfase_DXD_sugar-bd_CS"/>
</dbReference>
<keyword evidence="6 8" id="KW-0472">Membrane</keyword>
<evidence type="ECO:0000256" key="5">
    <source>
        <dbReference type="ARBA" id="ARBA00022989"/>
    </source>
</evidence>
<dbReference type="GO" id="GO:0051999">
    <property type="term" value="P:mannosyl-inositol phosphorylceramide biosynthetic process"/>
    <property type="evidence" value="ECO:0007669"/>
    <property type="project" value="TreeGrafter"/>
</dbReference>
<evidence type="ECO:0000256" key="4">
    <source>
        <dbReference type="ARBA" id="ARBA00022692"/>
    </source>
</evidence>
<feature type="region of interest" description="Disordered" evidence="7">
    <location>
        <begin position="321"/>
        <end position="347"/>
    </location>
</feature>
<evidence type="ECO:0000256" key="7">
    <source>
        <dbReference type="SAM" id="MobiDB-lite"/>
    </source>
</evidence>
<evidence type="ECO:0000256" key="1">
    <source>
        <dbReference type="ARBA" id="ARBA00004370"/>
    </source>
</evidence>
<dbReference type="SUPFAM" id="SSF53448">
    <property type="entry name" value="Nucleotide-diphospho-sugar transferases"/>
    <property type="match status" value="1"/>
</dbReference>
<accession>A0A6J3MIS0</accession>
<dbReference type="OrthoDB" id="3647at2759"/>
<dbReference type="RefSeq" id="XP_033464640.1">
    <property type="nucleotide sequence ID" value="XM_033600763.1"/>
</dbReference>
<evidence type="ECO:0000256" key="2">
    <source>
        <dbReference type="ARBA" id="ARBA00009003"/>
    </source>
</evidence>
<dbReference type="GeneID" id="54358563"/>
<dbReference type="AlphaFoldDB" id="A0A6J3MIS0"/>
<keyword evidence="3" id="KW-0808">Transferase</keyword>
<dbReference type="InterPro" id="IPR029044">
    <property type="entry name" value="Nucleotide-diphossugar_trans"/>
</dbReference>
<gene>
    <name evidence="10" type="ORF">K489DRAFT_311169</name>
</gene>
<evidence type="ECO:0000256" key="6">
    <source>
        <dbReference type="ARBA" id="ARBA00023136"/>
    </source>
</evidence>
<dbReference type="Proteomes" id="UP000504637">
    <property type="component" value="Unplaced"/>
</dbReference>
<dbReference type="GO" id="GO:0000030">
    <property type="term" value="F:mannosyltransferase activity"/>
    <property type="evidence" value="ECO:0007669"/>
    <property type="project" value="TreeGrafter"/>
</dbReference>
<keyword evidence="5 8" id="KW-1133">Transmembrane helix</keyword>
<keyword evidence="4 8" id="KW-0812">Transmembrane</keyword>
<reference evidence="10" key="3">
    <citation type="submission" date="2025-08" db="UniProtKB">
        <authorList>
            <consortium name="RefSeq"/>
        </authorList>
    </citation>
    <scope>IDENTIFICATION</scope>
    <source>
        <strain evidence="10">CBS 342.82</strain>
    </source>
</reference>
<proteinExistence type="inferred from homology"/>
<feature type="compositionally biased region" description="Acidic residues" evidence="7">
    <location>
        <begin position="330"/>
        <end position="341"/>
    </location>
</feature>
<reference evidence="10" key="1">
    <citation type="submission" date="2020-01" db="EMBL/GenBank/DDBJ databases">
        <authorList>
            <consortium name="DOE Joint Genome Institute"/>
            <person name="Haridas S."/>
            <person name="Albert R."/>
            <person name="Binder M."/>
            <person name="Bloem J."/>
            <person name="Labutti K."/>
            <person name="Salamov A."/>
            <person name="Andreopoulos B."/>
            <person name="Baker S.E."/>
            <person name="Barry K."/>
            <person name="Bills G."/>
            <person name="Bluhm B.H."/>
            <person name="Cannon C."/>
            <person name="Castanera R."/>
            <person name="Culley D.E."/>
            <person name="Daum C."/>
            <person name="Ezra D."/>
            <person name="Gonzalez J.B."/>
            <person name="Henrissat B."/>
            <person name="Kuo A."/>
            <person name="Liang C."/>
            <person name="Lipzen A."/>
            <person name="Lutzoni F."/>
            <person name="Magnuson J."/>
            <person name="Mondo S."/>
            <person name="Nolan M."/>
            <person name="Ohm R."/>
            <person name="Pangilinan J."/>
            <person name="Park H.-J."/>
            <person name="Ramirez L."/>
            <person name="Alfaro M."/>
            <person name="Sun H."/>
            <person name="Tritt A."/>
            <person name="Yoshinaga Y."/>
            <person name="Zwiers L.-H."/>
            <person name="Turgeon B.G."/>
            <person name="Goodwin S.B."/>
            <person name="Spatafora J.W."/>
            <person name="Crous P.W."/>
            <person name="Grigoriev I.V."/>
        </authorList>
    </citation>
    <scope>NUCLEOTIDE SEQUENCE</scope>
    <source>
        <strain evidence="10">CBS 342.82</strain>
    </source>
</reference>
<name>A0A6J3MIS0_9PEZI</name>
<comment type="subcellular location">
    <subcellularLocation>
        <location evidence="1">Membrane</location>
    </subcellularLocation>
</comment>
<dbReference type="Gene3D" id="3.90.550.20">
    <property type="match status" value="1"/>
</dbReference>
<organism evidence="10">
    <name type="scientific">Dissoconium aciculare CBS 342.82</name>
    <dbReference type="NCBI Taxonomy" id="1314786"/>
    <lineage>
        <taxon>Eukaryota</taxon>
        <taxon>Fungi</taxon>
        <taxon>Dikarya</taxon>
        <taxon>Ascomycota</taxon>
        <taxon>Pezizomycotina</taxon>
        <taxon>Dothideomycetes</taxon>
        <taxon>Dothideomycetidae</taxon>
        <taxon>Mycosphaerellales</taxon>
        <taxon>Dissoconiaceae</taxon>
        <taxon>Dissoconium</taxon>
    </lineage>
</organism>
<sequence>MISNRIKVRPFLRIALAGVGLCFIYYLGVRTWELARIFYGHPGLALTQGEVAEAYKERDLSIPAPIPKIIHQIFHNWTDADNEHIPEEYALQRQTCIDANPGWENRLWTSKTSRAFLEKEYPWFLQTYDGYPIGVQRVDALRYFLMRHFGGIYLDLDNSCKTSLEPLRYYPLWTTYGGHGTISNNILGARPGHPFWIMLTDALVRYAWKYPLPYITVSYASGQWFMSKIWRQFHERNPEAPMIRILMDFRPGSAEWVFFDMGPGGGSWREWDDAFILWISRGTRNLVITIVVGVILGVVVVALGILACMASRSLFQGRRKKTPWHRESPEEGEALLNEDDTELRPMR</sequence>
<evidence type="ECO:0000313" key="9">
    <source>
        <dbReference type="Proteomes" id="UP000504637"/>
    </source>
</evidence>
<dbReference type="GO" id="GO:0016020">
    <property type="term" value="C:membrane"/>
    <property type="evidence" value="ECO:0007669"/>
    <property type="project" value="UniProtKB-SubCell"/>
</dbReference>
<dbReference type="PANTHER" id="PTHR32385:SF20">
    <property type="entry name" value="MANNOSYL PHOSPHORYLINOSITOL CERAMIDE SYNTHASE CSH1-RELATED"/>
    <property type="match status" value="1"/>
</dbReference>
<evidence type="ECO:0000256" key="3">
    <source>
        <dbReference type="ARBA" id="ARBA00022679"/>
    </source>
</evidence>
<feature type="transmembrane region" description="Helical" evidence="8">
    <location>
        <begin position="286"/>
        <end position="310"/>
    </location>
</feature>